<proteinExistence type="inferred from homology"/>
<evidence type="ECO:0000313" key="17">
    <source>
        <dbReference type="EMBL" id="QUL97613.1"/>
    </source>
</evidence>
<dbReference type="PANTHER" id="PTHR21403">
    <property type="entry name" value="ATP PHOSPHORIBOSYLTRANSFERASE ATP-PRTASE"/>
    <property type="match status" value="1"/>
</dbReference>
<dbReference type="NCBIfam" id="TIGR00070">
    <property type="entry name" value="hisG"/>
    <property type="match status" value="1"/>
</dbReference>
<comment type="similarity">
    <text evidence="4 15">Belongs to the ATP phosphoribosyltransferase family. Short subfamily.</text>
</comment>
<dbReference type="InterPro" id="IPR013820">
    <property type="entry name" value="ATP_PRibTrfase_cat"/>
</dbReference>
<dbReference type="AlphaFoldDB" id="A0AAT9LA46"/>
<dbReference type="Gene3D" id="3.40.190.10">
    <property type="entry name" value="Periplasmic binding protein-like II"/>
    <property type="match status" value="2"/>
</dbReference>
<comment type="subunit">
    <text evidence="15">Heteromultimer composed of HisG and HisZ subunits.</text>
</comment>
<evidence type="ECO:0000256" key="2">
    <source>
        <dbReference type="ARBA" id="ARBA00004496"/>
    </source>
</evidence>
<evidence type="ECO:0000259" key="16">
    <source>
        <dbReference type="Pfam" id="PF01634"/>
    </source>
</evidence>
<comment type="function">
    <text evidence="14 15">Catalyzes the condensation of ATP and 5-phosphoribose 1-diphosphate to form N'-(5'-phosphoribosyl)-ATP (PR-ATP). Has a crucial role in the pathway because the rate of histidine biosynthesis seems to be controlled primarily by regulation of HisG enzymatic activity.</text>
</comment>
<protein>
    <recommendedName>
        <fullName evidence="6 15">ATP phosphoribosyltransferase</fullName>
        <shortName evidence="15">ATP-PRT</shortName>
        <shortName evidence="15">ATP-PRTase</shortName>
        <ecNumber evidence="5 15">2.4.2.17</ecNumber>
    </recommendedName>
</protein>
<evidence type="ECO:0000256" key="15">
    <source>
        <dbReference type="HAMAP-Rule" id="MF_01018"/>
    </source>
</evidence>
<dbReference type="HAMAP" id="MF_01018">
    <property type="entry name" value="HisG_Short"/>
    <property type="match status" value="1"/>
</dbReference>
<keyword evidence="10 15" id="KW-0808">Transferase</keyword>
<keyword evidence="7 15" id="KW-0963">Cytoplasm</keyword>
<dbReference type="GO" id="GO:0003879">
    <property type="term" value="F:ATP phosphoribosyltransferase activity"/>
    <property type="evidence" value="ECO:0007669"/>
    <property type="project" value="UniProtKB-UniRule"/>
</dbReference>
<dbReference type="EMBL" id="CP062796">
    <property type="protein sequence ID" value="QUL97613.1"/>
    <property type="molecule type" value="Genomic_DNA"/>
</dbReference>
<accession>A0AAT9LA46</accession>
<dbReference type="InterPro" id="IPR024893">
    <property type="entry name" value="ATP_PRibTrfase_HisG_short"/>
</dbReference>
<dbReference type="CDD" id="cd13595">
    <property type="entry name" value="PBP2_HisGs"/>
    <property type="match status" value="1"/>
</dbReference>
<dbReference type="GO" id="GO:0000105">
    <property type="term" value="P:L-histidine biosynthetic process"/>
    <property type="evidence" value="ECO:0007669"/>
    <property type="project" value="UniProtKB-UniRule"/>
</dbReference>
<keyword evidence="9 15" id="KW-0328">Glycosyltransferase</keyword>
<dbReference type="PANTHER" id="PTHR21403:SF8">
    <property type="entry name" value="ATP PHOSPHORIBOSYLTRANSFERASE"/>
    <property type="match status" value="1"/>
</dbReference>
<comment type="pathway">
    <text evidence="3 15">Amino-acid biosynthesis; L-histidine biosynthesis; L-histidine from 5-phospho-alpha-D-ribose 1-diphosphate: step 1/9.</text>
</comment>
<evidence type="ECO:0000256" key="9">
    <source>
        <dbReference type="ARBA" id="ARBA00022676"/>
    </source>
</evidence>
<reference evidence="17" key="2">
    <citation type="journal article" date="2023" name="Biology">
        <title>Prokaryotic Life Associated with Coal-Fire Gas Vents Revealed by Metagenomics.</title>
        <authorList>
            <person name="Kadnikov V.V."/>
            <person name="Mardanov A.V."/>
            <person name="Beletsky A.V."/>
            <person name="Karnachuk O.V."/>
            <person name="Ravin N.V."/>
        </authorList>
    </citation>
    <scope>NUCLEOTIDE SEQUENCE</scope>
    <source>
        <strain evidence="17">Bu02</strain>
    </source>
</reference>
<comment type="domain">
    <text evidence="15">Lacks the C-terminal regulatory region which is replaced by HisZ.</text>
</comment>
<reference evidence="17" key="1">
    <citation type="submission" date="2020-10" db="EMBL/GenBank/DDBJ databases">
        <authorList>
            <person name="Kadnikov V."/>
            <person name="Beletsky A.V."/>
            <person name="Mardanov A.V."/>
            <person name="Karnachuk O.V."/>
            <person name="Ravin N.V."/>
        </authorList>
    </citation>
    <scope>NUCLEOTIDE SEQUENCE</scope>
    <source>
        <strain evidence="17">Bu02</strain>
    </source>
</reference>
<evidence type="ECO:0000256" key="13">
    <source>
        <dbReference type="ARBA" id="ARBA00023102"/>
    </source>
</evidence>
<dbReference type="InterPro" id="IPR001348">
    <property type="entry name" value="ATP_PRibTrfase_HisG"/>
</dbReference>
<sequence length="217" mass="24213">MEYLTIAIPKGRLFEPSRELLVSVGLASEEVSQDTRRMVFELEEKGVRLVVMRAQDVPTYVERGTCDIGIVGKDVLVEQRPQVYELLDLKFGFCRVVLAAPRGREQDPSGHRLTPVRVATKLPRIAGEYFASRGLHPELISLHGSVEVAPQVGLSDMIVDIVATGRTLAENDLVIVDEIMKSTARLVANRVSFRMKSSRIKSMLSVLEKVLEEVDVR</sequence>
<comment type="catalytic activity">
    <reaction evidence="1 15">
        <text>1-(5-phospho-beta-D-ribosyl)-ATP + diphosphate = 5-phospho-alpha-D-ribose 1-diphosphate + ATP</text>
        <dbReference type="Rhea" id="RHEA:18473"/>
        <dbReference type="ChEBI" id="CHEBI:30616"/>
        <dbReference type="ChEBI" id="CHEBI:33019"/>
        <dbReference type="ChEBI" id="CHEBI:58017"/>
        <dbReference type="ChEBI" id="CHEBI:73183"/>
        <dbReference type="EC" id="2.4.2.17"/>
    </reaction>
</comment>
<keyword evidence="11 15" id="KW-0547">Nucleotide-binding</keyword>
<evidence type="ECO:0000256" key="1">
    <source>
        <dbReference type="ARBA" id="ARBA00000915"/>
    </source>
</evidence>
<keyword evidence="12 15" id="KW-0067">ATP-binding</keyword>
<evidence type="ECO:0000256" key="4">
    <source>
        <dbReference type="ARBA" id="ARBA00009489"/>
    </source>
</evidence>
<name>A0AAT9LA46_9FIRM</name>
<evidence type="ECO:0000256" key="3">
    <source>
        <dbReference type="ARBA" id="ARBA00004667"/>
    </source>
</evidence>
<evidence type="ECO:0000256" key="10">
    <source>
        <dbReference type="ARBA" id="ARBA00022679"/>
    </source>
</evidence>
<dbReference type="Pfam" id="PF01634">
    <property type="entry name" value="HisG"/>
    <property type="match status" value="1"/>
</dbReference>
<organism evidence="17">
    <name type="scientific">Candidatus Fermentithermobacillus carboniphilus</name>
    <dbReference type="NCBI Taxonomy" id="3085328"/>
    <lineage>
        <taxon>Bacteria</taxon>
        <taxon>Bacillati</taxon>
        <taxon>Bacillota</taxon>
        <taxon>Candidatus Fermentithermobacillia</taxon>
        <taxon>Candidatus Fermentithermobacillales</taxon>
        <taxon>Candidatus Fermentithermobacillaceae</taxon>
        <taxon>Candidatus Fermentithermobacillus</taxon>
    </lineage>
</organism>
<dbReference type="EC" id="2.4.2.17" evidence="5 15"/>
<dbReference type="KEGG" id="fcz:IMF26_05630"/>
<evidence type="ECO:0000256" key="5">
    <source>
        <dbReference type="ARBA" id="ARBA00011946"/>
    </source>
</evidence>
<dbReference type="GO" id="GO:0005737">
    <property type="term" value="C:cytoplasm"/>
    <property type="evidence" value="ECO:0007669"/>
    <property type="project" value="UniProtKB-SubCell"/>
</dbReference>
<dbReference type="InterPro" id="IPR018198">
    <property type="entry name" value="ATP_PRibTrfase_CS"/>
</dbReference>
<gene>
    <name evidence="15" type="primary">hisG</name>
    <name evidence="17" type="ORF">IMF26_05630</name>
</gene>
<evidence type="ECO:0000256" key="11">
    <source>
        <dbReference type="ARBA" id="ARBA00022741"/>
    </source>
</evidence>
<dbReference type="FunFam" id="3.40.190.10:FF:000008">
    <property type="entry name" value="ATP phosphoribosyltransferase"/>
    <property type="match status" value="1"/>
</dbReference>
<keyword evidence="13 15" id="KW-0368">Histidine biosynthesis</keyword>
<feature type="domain" description="ATP phosphoribosyltransferase catalytic" evidence="16">
    <location>
        <begin position="53"/>
        <end position="208"/>
    </location>
</feature>
<keyword evidence="8 15" id="KW-0028">Amino-acid biosynthesis</keyword>
<comment type="subcellular location">
    <subcellularLocation>
        <location evidence="2 15">Cytoplasm</location>
    </subcellularLocation>
</comment>
<evidence type="ECO:0000256" key="14">
    <source>
        <dbReference type="ARBA" id="ARBA00024861"/>
    </source>
</evidence>
<evidence type="ECO:0000256" key="6">
    <source>
        <dbReference type="ARBA" id="ARBA00020998"/>
    </source>
</evidence>
<dbReference type="GO" id="GO:0005524">
    <property type="term" value="F:ATP binding"/>
    <property type="evidence" value="ECO:0007669"/>
    <property type="project" value="UniProtKB-KW"/>
</dbReference>
<evidence type="ECO:0000256" key="12">
    <source>
        <dbReference type="ARBA" id="ARBA00022840"/>
    </source>
</evidence>
<dbReference type="SUPFAM" id="SSF53850">
    <property type="entry name" value="Periplasmic binding protein-like II"/>
    <property type="match status" value="1"/>
</dbReference>
<dbReference type="PROSITE" id="PS01316">
    <property type="entry name" value="ATP_P_PHORIBOSYLTR"/>
    <property type="match status" value="1"/>
</dbReference>
<evidence type="ECO:0000256" key="7">
    <source>
        <dbReference type="ARBA" id="ARBA00022490"/>
    </source>
</evidence>
<evidence type="ECO:0000256" key="8">
    <source>
        <dbReference type="ARBA" id="ARBA00022605"/>
    </source>
</evidence>